<dbReference type="GO" id="GO:0005737">
    <property type="term" value="C:cytoplasm"/>
    <property type="evidence" value="ECO:0007669"/>
    <property type="project" value="TreeGrafter"/>
</dbReference>
<reference evidence="2" key="1">
    <citation type="submission" date="2015-01" db="EMBL/GenBank/DDBJ databases">
        <authorList>
            <person name="Aksoy S."/>
            <person name="Warren W."/>
            <person name="Wilson R.K."/>
        </authorList>
    </citation>
    <scope>NUCLEOTIDE SEQUENCE [LARGE SCALE GENOMIC DNA]</scope>
    <source>
        <strain evidence="2">IAEA</strain>
    </source>
</reference>
<sequence>MLDLTIKPCLGGEVYLNFMGNQFGHPECLDFPRPGNNESYHYARRQRNLTDDDLLKYHFLGEFYWAMNELGERFDWLHSDPAYVSWKLPIALDFF</sequence>
<name>A0A1B0BEE1_9MUSC</name>
<dbReference type="Gene3D" id="3.20.20.80">
    <property type="entry name" value="Glycosidases"/>
    <property type="match status" value="1"/>
</dbReference>
<dbReference type="EnsemblMetazoa" id="GPPI027308-RA">
    <property type="protein sequence ID" value="GPPI027308-PA"/>
    <property type="gene ID" value="GPPI027308"/>
</dbReference>
<dbReference type="EMBL" id="JXJN01012866">
    <property type="status" value="NOT_ANNOTATED_CDS"/>
    <property type="molecule type" value="Genomic_DNA"/>
</dbReference>
<keyword evidence="2" id="KW-1185">Reference proteome</keyword>
<organism evidence="1 2">
    <name type="scientific">Glossina palpalis gambiensis</name>
    <dbReference type="NCBI Taxonomy" id="67801"/>
    <lineage>
        <taxon>Eukaryota</taxon>
        <taxon>Metazoa</taxon>
        <taxon>Ecdysozoa</taxon>
        <taxon>Arthropoda</taxon>
        <taxon>Hexapoda</taxon>
        <taxon>Insecta</taxon>
        <taxon>Pterygota</taxon>
        <taxon>Neoptera</taxon>
        <taxon>Endopterygota</taxon>
        <taxon>Diptera</taxon>
        <taxon>Brachycera</taxon>
        <taxon>Muscomorpha</taxon>
        <taxon>Hippoboscoidea</taxon>
        <taxon>Glossinidae</taxon>
        <taxon>Glossina</taxon>
    </lineage>
</organism>
<dbReference type="PANTHER" id="PTHR43651">
    <property type="entry name" value="1,4-ALPHA-GLUCAN-BRANCHING ENZYME"/>
    <property type="match status" value="1"/>
</dbReference>
<dbReference type="PANTHER" id="PTHR43651:SF3">
    <property type="entry name" value="1,4-ALPHA-GLUCAN-BRANCHING ENZYME"/>
    <property type="match status" value="1"/>
</dbReference>
<dbReference type="VEuPathDB" id="VectorBase:GPPI027308"/>
<dbReference type="AlphaFoldDB" id="A0A1B0BEE1"/>
<accession>A0A1B0BEE1</accession>
<dbReference type="STRING" id="67801.A0A1B0BEE1"/>
<dbReference type="GO" id="GO:0003844">
    <property type="term" value="F:1,4-alpha-glucan branching enzyme activity"/>
    <property type="evidence" value="ECO:0007669"/>
    <property type="project" value="TreeGrafter"/>
</dbReference>
<reference evidence="1" key="2">
    <citation type="submission" date="2020-05" db="UniProtKB">
        <authorList>
            <consortium name="EnsemblMetazoa"/>
        </authorList>
    </citation>
    <scope>IDENTIFICATION</scope>
    <source>
        <strain evidence="1">IAEA</strain>
    </source>
</reference>
<protein>
    <submittedName>
        <fullName evidence="1">Uncharacterized protein</fullName>
    </submittedName>
</protein>
<dbReference type="Proteomes" id="UP000092460">
    <property type="component" value="Unassembled WGS sequence"/>
</dbReference>
<dbReference type="GO" id="GO:0005978">
    <property type="term" value="P:glycogen biosynthetic process"/>
    <property type="evidence" value="ECO:0007669"/>
    <property type="project" value="TreeGrafter"/>
</dbReference>
<evidence type="ECO:0000313" key="1">
    <source>
        <dbReference type="EnsemblMetazoa" id="GPPI027308-PA"/>
    </source>
</evidence>
<proteinExistence type="predicted"/>
<evidence type="ECO:0000313" key="2">
    <source>
        <dbReference type="Proteomes" id="UP000092460"/>
    </source>
</evidence>